<keyword evidence="2 6" id="KW-0698">rRNA processing</keyword>
<evidence type="ECO:0000256" key="3">
    <source>
        <dbReference type="ARBA" id="ARBA00022603"/>
    </source>
</evidence>
<evidence type="ECO:0000313" key="7">
    <source>
        <dbReference type="EMBL" id="HAV92655.1"/>
    </source>
</evidence>
<dbReference type="EC" id="2.1.1.199" evidence="6"/>
<dbReference type="Pfam" id="PF01795">
    <property type="entry name" value="Methyltransf_5"/>
    <property type="match status" value="1"/>
</dbReference>
<dbReference type="GO" id="GO:0071424">
    <property type="term" value="F:rRNA (cytosine-N4-)-methyltransferase activity"/>
    <property type="evidence" value="ECO:0007669"/>
    <property type="project" value="UniProtKB-UniRule"/>
</dbReference>
<dbReference type="HAMAP" id="MF_01007">
    <property type="entry name" value="16SrRNA_methyltr_H"/>
    <property type="match status" value="1"/>
</dbReference>
<name>A0A350HAT9_UNCW3</name>
<dbReference type="Proteomes" id="UP000264062">
    <property type="component" value="Unassembled WGS sequence"/>
</dbReference>
<dbReference type="InterPro" id="IPR002903">
    <property type="entry name" value="RsmH"/>
</dbReference>
<comment type="caution">
    <text evidence="7">The sequence shown here is derived from an EMBL/GenBank/DDBJ whole genome shotgun (WGS) entry which is preliminary data.</text>
</comment>
<evidence type="ECO:0000256" key="5">
    <source>
        <dbReference type="ARBA" id="ARBA00022691"/>
    </source>
</evidence>
<feature type="binding site" evidence="6">
    <location>
        <position position="98"/>
    </location>
    <ligand>
        <name>S-adenosyl-L-methionine</name>
        <dbReference type="ChEBI" id="CHEBI:59789"/>
    </ligand>
</feature>
<evidence type="ECO:0000256" key="1">
    <source>
        <dbReference type="ARBA" id="ARBA00010396"/>
    </source>
</evidence>
<comment type="catalytic activity">
    <reaction evidence="6">
        <text>cytidine(1402) in 16S rRNA + S-adenosyl-L-methionine = N(4)-methylcytidine(1402) in 16S rRNA + S-adenosyl-L-homocysteine + H(+)</text>
        <dbReference type="Rhea" id="RHEA:42928"/>
        <dbReference type="Rhea" id="RHEA-COMP:10286"/>
        <dbReference type="Rhea" id="RHEA-COMP:10287"/>
        <dbReference type="ChEBI" id="CHEBI:15378"/>
        <dbReference type="ChEBI" id="CHEBI:57856"/>
        <dbReference type="ChEBI" id="CHEBI:59789"/>
        <dbReference type="ChEBI" id="CHEBI:74506"/>
        <dbReference type="ChEBI" id="CHEBI:82748"/>
        <dbReference type="EC" id="2.1.1.199"/>
    </reaction>
</comment>
<organism evidence="7 8">
    <name type="scientific">candidate division WOR-3 bacterium</name>
    <dbReference type="NCBI Taxonomy" id="2052148"/>
    <lineage>
        <taxon>Bacteria</taxon>
        <taxon>Bacteria division WOR-3</taxon>
    </lineage>
</organism>
<evidence type="ECO:0000313" key="8">
    <source>
        <dbReference type="Proteomes" id="UP000264062"/>
    </source>
</evidence>
<protein>
    <recommendedName>
        <fullName evidence="6">Ribosomal RNA small subunit methyltransferase H</fullName>
        <ecNumber evidence="6">2.1.1.199</ecNumber>
    </recommendedName>
    <alternativeName>
        <fullName evidence="6">16S rRNA m(4)C1402 methyltransferase</fullName>
    </alternativeName>
    <alternativeName>
        <fullName evidence="6">rRNA (cytosine-N(4)-)-methyltransferase RsmH</fullName>
    </alternativeName>
</protein>
<evidence type="ECO:0000256" key="4">
    <source>
        <dbReference type="ARBA" id="ARBA00022679"/>
    </source>
</evidence>
<dbReference type="SUPFAM" id="SSF53335">
    <property type="entry name" value="S-adenosyl-L-methionine-dependent methyltransferases"/>
    <property type="match status" value="1"/>
</dbReference>
<comment type="similarity">
    <text evidence="1 6">Belongs to the methyltransferase superfamily. RsmH family.</text>
</comment>
<dbReference type="Gene3D" id="3.40.50.150">
    <property type="entry name" value="Vaccinia Virus protein VP39"/>
    <property type="match status" value="1"/>
</dbReference>
<keyword evidence="5 6" id="KW-0949">S-adenosyl-L-methionine</keyword>
<dbReference type="EMBL" id="DMZY01000168">
    <property type="protein sequence ID" value="HAV92655.1"/>
    <property type="molecule type" value="Genomic_DNA"/>
</dbReference>
<dbReference type="Gene3D" id="1.10.150.170">
    <property type="entry name" value="Putative methyltransferase TM0872, insert domain"/>
    <property type="match status" value="1"/>
</dbReference>
<evidence type="ECO:0000256" key="6">
    <source>
        <dbReference type="HAMAP-Rule" id="MF_01007"/>
    </source>
</evidence>
<sequence length="280" mass="32278">MSHIPVMLSEAISFLELHDGMKYLDLTAGFGGHSAEILAKIPHGELYLVDRDNAAIEHLQKIFSQSKNVHIVKMNFADMDFSVKFDGILADLGVSSLQFDSSERGFSYRFDSPLDLRMDTDEENQLDKLLKLDFKEIAEIIKDNSDEYQAEEIALVMKRRYSEGKLKTTFDLKHAIIEGKKGKDIKRGLKRTFMALRMFVNDEKNSLSKMIERVSASLNPSGRFVIITYHSIEDRIVKDYFKERDDMKMITKKVIQPSYLEVQSNKRARSAKMRVYEKVS</sequence>
<dbReference type="AlphaFoldDB" id="A0A350HAT9"/>
<feature type="binding site" evidence="6">
    <location>
        <position position="50"/>
    </location>
    <ligand>
        <name>S-adenosyl-L-methionine</name>
        <dbReference type="ChEBI" id="CHEBI:59789"/>
    </ligand>
</feature>
<proteinExistence type="inferred from homology"/>
<evidence type="ECO:0000256" key="2">
    <source>
        <dbReference type="ARBA" id="ARBA00022552"/>
    </source>
</evidence>
<feature type="binding site" evidence="6">
    <location>
        <position position="91"/>
    </location>
    <ligand>
        <name>S-adenosyl-L-methionine</name>
        <dbReference type="ChEBI" id="CHEBI:59789"/>
    </ligand>
</feature>
<dbReference type="SUPFAM" id="SSF81799">
    <property type="entry name" value="Putative methyltransferase TM0872, insert domain"/>
    <property type="match status" value="1"/>
</dbReference>
<dbReference type="PIRSF" id="PIRSF004486">
    <property type="entry name" value="MraW"/>
    <property type="match status" value="1"/>
</dbReference>
<gene>
    <name evidence="6" type="primary">rsmH</name>
    <name evidence="7" type="ORF">DCW38_05695</name>
</gene>
<dbReference type="NCBIfam" id="TIGR00006">
    <property type="entry name" value="16S rRNA (cytosine(1402)-N(4))-methyltransferase RsmH"/>
    <property type="match status" value="1"/>
</dbReference>
<keyword evidence="4 6" id="KW-0808">Transferase</keyword>
<keyword evidence="3 6" id="KW-0489">Methyltransferase</keyword>
<dbReference type="GO" id="GO:0070475">
    <property type="term" value="P:rRNA base methylation"/>
    <property type="evidence" value="ECO:0007669"/>
    <property type="project" value="UniProtKB-UniRule"/>
</dbReference>
<dbReference type="CDD" id="cd02440">
    <property type="entry name" value="AdoMet_MTases"/>
    <property type="match status" value="1"/>
</dbReference>
<dbReference type="PANTHER" id="PTHR11265:SF0">
    <property type="entry name" value="12S RRNA N4-METHYLCYTIDINE METHYLTRANSFERASE"/>
    <property type="match status" value="1"/>
</dbReference>
<feature type="binding site" evidence="6">
    <location>
        <position position="76"/>
    </location>
    <ligand>
        <name>S-adenosyl-L-methionine</name>
        <dbReference type="ChEBI" id="CHEBI:59789"/>
    </ligand>
</feature>
<dbReference type="PANTHER" id="PTHR11265">
    <property type="entry name" value="S-ADENOSYL-METHYLTRANSFERASE MRAW"/>
    <property type="match status" value="1"/>
</dbReference>
<dbReference type="InterPro" id="IPR029063">
    <property type="entry name" value="SAM-dependent_MTases_sf"/>
</dbReference>
<dbReference type="InterPro" id="IPR023397">
    <property type="entry name" value="SAM-dep_MeTrfase_MraW_recog"/>
</dbReference>
<accession>A0A350HAT9</accession>
<feature type="binding site" evidence="6">
    <location>
        <begin position="31"/>
        <end position="33"/>
    </location>
    <ligand>
        <name>S-adenosyl-L-methionine</name>
        <dbReference type="ChEBI" id="CHEBI:59789"/>
    </ligand>
</feature>
<keyword evidence="6" id="KW-0963">Cytoplasm</keyword>
<reference evidence="7 8" key="1">
    <citation type="journal article" date="2018" name="Nat. Biotechnol.">
        <title>A standardized bacterial taxonomy based on genome phylogeny substantially revises the tree of life.</title>
        <authorList>
            <person name="Parks D.H."/>
            <person name="Chuvochina M."/>
            <person name="Waite D.W."/>
            <person name="Rinke C."/>
            <person name="Skarshewski A."/>
            <person name="Chaumeil P.A."/>
            <person name="Hugenholtz P."/>
        </authorList>
    </citation>
    <scope>NUCLEOTIDE SEQUENCE [LARGE SCALE GENOMIC DNA]</scope>
    <source>
        <strain evidence="7">UBA9956</strain>
    </source>
</reference>
<comment type="subcellular location">
    <subcellularLocation>
        <location evidence="6">Cytoplasm</location>
    </subcellularLocation>
</comment>
<dbReference type="GO" id="GO:0005737">
    <property type="term" value="C:cytoplasm"/>
    <property type="evidence" value="ECO:0007669"/>
    <property type="project" value="UniProtKB-SubCell"/>
</dbReference>
<comment type="function">
    <text evidence="6">Specifically methylates the N4 position of cytidine in position 1402 (C1402) of 16S rRNA.</text>
</comment>